<keyword evidence="11" id="KW-0206">Cytoskeleton</keyword>
<evidence type="ECO:0000256" key="2">
    <source>
        <dbReference type="ARBA" id="ARBA00004607"/>
    </source>
</evidence>
<dbReference type="FunFam" id="6.10.140.2220:FF:000009">
    <property type="entry name" value="Zinc finger MYND domain-containing protein 10"/>
    <property type="match status" value="1"/>
</dbReference>
<dbReference type="InterPro" id="IPR052298">
    <property type="entry name" value="ZMYND10"/>
</dbReference>
<evidence type="ECO:0000256" key="6">
    <source>
        <dbReference type="ARBA" id="ARBA00022490"/>
    </source>
</evidence>
<evidence type="ECO:0000256" key="7">
    <source>
        <dbReference type="ARBA" id="ARBA00022723"/>
    </source>
</evidence>
<comment type="function">
    <text evidence="13">Plays a role in axonemal structure organization and motility. Involved in axonemal pre-assembly of inner and outer dynein arms (IDA and ODA, respectively) for proper axoneme building for cilia motility. May act by indirectly regulating transcription of dynein proteins.</text>
</comment>
<dbReference type="PANTHER" id="PTHR13244">
    <property type="entry name" value="ZINC FINGER MYND DOMAIN CONTAINING PROTEIN 10"/>
    <property type="match status" value="1"/>
</dbReference>
<evidence type="ECO:0000256" key="10">
    <source>
        <dbReference type="ARBA" id="ARBA00023136"/>
    </source>
</evidence>
<dbReference type="Pfam" id="PF01753">
    <property type="entry name" value="zf-MYND"/>
    <property type="match status" value="1"/>
</dbReference>
<evidence type="ECO:0000256" key="3">
    <source>
        <dbReference type="ARBA" id="ARBA00005373"/>
    </source>
</evidence>
<dbReference type="GeneTree" id="ENSGT00940000153820"/>
<dbReference type="Ensembl" id="ENSEBUT00000004011.1">
    <property type="protein sequence ID" value="ENSEBUP00000003631.1"/>
    <property type="gene ID" value="ENSEBUG00000002619.1"/>
</dbReference>
<evidence type="ECO:0000313" key="17">
    <source>
        <dbReference type="Proteomes" id="UP000694388"/>
    </source>
</evidence>
<comment type="similarity">
    <text evidence="3">Belongs to the ZMYND10 family.</text>
</comment>
<dbReference type="PROSITE" id="PS50865">
    <property type="entry name" value="ZF_MYND_2"/>
    <property type="match status" value="1"/>
</dbReference>
<evidence type="ECO:0000313" key="16">
    <source>
        <dbReference type="Ensembl" id="ENSEBUP00000003631.1"/>
    </source>
</evidence>
<evidence type="ECO:0000256" key="8">
    <source>
        <dbReference type="ARBA" id="ARBA00022771"/>
    </source>
</evidence>
<evidence type="ECO:0000256" key="12">
    <source>
        <dbReference type="ARBA" id="ARBA00024190"/>
    </source>
</evidence>
<evidence type="ECO:0000259" key="15">
    <source>
        <dbReference type="PROSITE" id="PS50865"/>
    </source>
</evidence>
<accession>A0A8C4NFT1</accession>
<name>A0A8C4NFT1_EPTBU</name>
<keyword evidence="8 14" id="KW-0863">Zinc-finger</keyword>
<keyword evidence="5" id="KW-1003">Cell membrane</keyword>
<reference evidence="16" key="1">
    <citation type="submission" date="2025-08" db="UniProtKB">
        <authorList>
            <consortium name="Ensembl"/>
        </authorList>
    </citation>
    <scope>IDENTIFICATION</scope>
</reference>
<dbReference type="GO" id="GO:0120293">
    <property type="term" value="C:dynein axonemal particle"/>
    <property type="evidence" value="ECO:0007669"/>
    <property type="project" value="UniProtKB-SubCell"/>
</dbReference>
<dbReference type="GO" id="GO:0016324">
    <property type="term" value="C:apical plasma membrane"/>
    <property type="evidence" value="ECO:0007669"/>
    <property type="project" value="UniProtKB-SubCell"/>
</dbReference>
<evidence type="ECO:0000256" key="4">
    <source>
        <dbReference type="ARBA" id="ARBA00016317"/>
    </source>
</evidence>
<dbReference type="GO" id="GO:0036158">
    <property type="term" value="P:outer dynein arm assembly"/>
    <property type="evidence" value="ECO:0007669"/>
    <property type="project" value="TreeGrafter"/>
</dbReference>
<dbReference type="GO" id="GO:0036159">
    <property type="term" value="P:inner dynein arm assembly"/>
    <property type="evidence" value="ECO:0007669"/>
    <property type="project" value="TreeGrafter"/>
</dbReference>
<evidence type="ECO:0000256" key="9">
    <source>
        <dbReference type="ARBA" id="ARBA00022833"/>
    </source>
</evidence>
<evidence type="ECO:0000256" key="14">
    <source>
        <dbReference type="PROSITE-ProRule" id="PRU00134"/>
    </source>
</evidence>
<feature type="domain" description="MYND-type" evidence="15">
    <location>
        <begin position="401"/>
        <end position="437"/>
    </location>
</feature>
<evidence type="ECO:0000256" key="5">
    <source>
        <dbReference type="ARBA" id="ARBA00022475"/>
    </source>
</evidence>
<dbReference type="AlphaFoldDB" id="A0A8C4NFT1"/>
<evidence type="ECO:0000256" key="11">
    <source>
        <dbReference type="ARBA" id="ARBA00023212"/>
    </source>
</evidence>
<dbReference type="PROSITE" id="PS01360">
    <property type="entry name" value="ZF_MYND_1"/>
    <property type="match status" value="1"/>
</dbReference>
<dbReference type="InterPro" id="IPR002893">
    <property type="entry name" value="Znf_MYND"/>
</dbReference>
<dbReference type="Proteomes" id="UP000694388">
    <property type="component" value="Unplaced"/>
</dbReference>
<evidence type="ECO:0000256" key="13">
    <source>
        <dbReference type="ARBA" id="ARBA00045527"/>
    </source>
</evidence>
<keyword evidence="10" id="KW-0472">Membrane</keyword>
<dbReference type="GO" id="GO:0008270">
    <property type="term" value="F:zinc ion binding"/>
    <property type="evidence" value="ECO:0007669"/>
    <property type="project" value="UniProtKB-KW"/>
</dbReference>
<dbReference type="OMA" id="LIHEAYC"/>
<dbReference type="PANTHER" id="PTHR13244:SF7">
    <property type="entry name" value="ZINC FINGER MYND DOMAIN-CONTAINING PROTEIN 10"/>
    <property type="match status" value="1"/>
</dbReference>
<proteinExistence type="inferred from homology"/>
<keyword evidence="7" id="KW-0479">Metal-binding</keyword>
<dbReference type="Gene3D" id="6.10.140.2220">
    <property type="match status" value="1"/>
</dbReference>
<dbReference type="GO" id="GO:0034451">
    <property type="term" value="C:centriolar satellite"/>
    <property type="evidence" value="ECO:0007669"/>
    <property type="project" value="UniProtKB-SubCell"/>
</dbReference>
<protein>
    <recommendedName>
        <fullName evidence="4">Zinc finger MYND domain-containing protein 10</fullName>
    </recommendedName>
</protein>
<dbReference type="GO" id="GO:0044458">
    <property type="term" value="P:motile cilium assembly"/>
    <property type="evidence" value="ECO:0007669"/>
    <property type="project" value="TreeGrafter"/>
</dbReference>
<evidence type="ECO:0000256" key="1">
    <source>
        <dbReference type="ARBA" id="ARBA00004221"/>
    </source>
</evidence>
<dbReference type="SUPFAM" id="SSF144232">
    <property type="entry name" value="HIT/MYND zinc finger-like"/>
    <property type="match status" value="1"/>
</dbReference>
<keyword evidence="17" id="KW-1185">Reference proteome</keyword>
<keyword evidence="6" id="KW-0963">Cytoplasm</keyword>
<organism evidence="16 17">
    <name type="scientific">Eptatretus burgeri</name>
    <name type="common">Inshore hagfish</name>
    <dbReference type="NCBI Taxonomy" id="7764"/>
    <lineage>
        <taxon>Eukaryota</taxon>
        <taxon>Metazoa</taxon>
        <taxon>Chordata</taxon>
        <taxon>Craniata</taxon>
        <taxon>Vertebrata</taxon>
        <taxon>Cyclostomata</taxon>
        <taxon>Myxini</taxon>
        <taxon>Myxiniformes</taxon>
        <taxon>Myxinidae</taxon>
        <taxon>Eptatretinae</taxon>
        <taxon>Eptatretus</taxon>
    </lineage>
</organism>
<sequence>MANRPQTILTVPEAECIMQSIQRFPLIDIGSPRWMRQHEYIEKLNMQAALNASVKEEEFVKELLISYNGLPILIHDLLSTELWKHKIFPILCRLQDFKPKATFPFYIVIMHEGTIVNMLHTTFFHKDVCVAAEEVMLDVIEYCHGKLIRLIAGEQLKEPQTPSTSARTCENTPMELELRKQSDEIDFYIAMGTIAIIHCITNHLDSLPLSVSTHLLNTHNIPIILVQLLEQRPWSRILKSGVMEDYIEGSWKTVPPSDCQRVNKIAGQVWLSLINLLLPADLQRKYNFSGYNKRQLLKLRGHFTEVLLDQLPVLSELQRFLTQLALLDPPPPRSYLLLEQVPDIRECIVKENAGKWKAIAKHQVKCFFTLTNEEIQEQAQRLSEIYNLDVLEEFATGKPKCASCGAEGMKRCSRCRTEWYCCRECQVKHWPRHKQACGMITDAQGDPPGNEGNSNTKLH</sequence>
<keyword evidence="9" id="KW-0862">Zinc</keyword>
<reference evidence="16" key="2">
    <citation type="submission" date="2025-09" db="UniProtKB">
        <authorList>
            <consortium name="Ensembl"/>
        </authorList>
    </citation>
    <scope>IDENTIFICATION</scope>
</reference>
<comment type="subcellular location">
    <subcellularLocation>
        <location evidence="1">Apical cell membrane</location>
    </subcellularLocation>
    <subcellularLocation>
        <location evidence="2">Cytoplasm</location>
        <location evidence="2">Cytoskeleton</location>
        <location evidence="2">Microtubule organizing center</location>
        <location evidence="2">Centrosome</location>
        <location evidence="2">Centriolar satellite</location>
    </subcellularLocation>
    <subcellularLocation>
        <location evidence="12">Dynein axonemal particle</location>
    </subcellularLocation>
</comment>